<dbReference type="KEGG" id="sphk:SKP52_16125"/>
<protein>
    <recommendedName>
        <fullName evidence="2">Peptidase C39 domain-containing protein</fullName>
    </recommendedName>
</protein>
<dbReference type="RefSeq" id="WP_052208401.1">
    <property type="nucleotide sequence ID" value="NZ_CP009122.1"/>
</dbReference>
<proteinExistence type="predicted"/>
<dbReference type="EMBL" id="CP009122">
    <property type="protein sequence ID" value="AJA10100.1"/>
    <property type="molecule type" value="Genomic_DNA"/>
</dbReference>
<dbReference type="AlphaFoldDB" id="A0A0A7PJC7"/>
<evidence type="ECO:0000259" key="2">
    <source>
        <dbReference type="PROSITE" id="PS50990"/>
    </source>
</evidence>
<dbReference type="PROSITE" id="PS50990">
    <property type="entry name" value="PEPTIDASE_C39"/>
    <property type="match status" value="1"/>
</dbReference>
<dbReference type="STRING" id="1515612.SKP52_16125"/>
<dbReference type="Pfam" id="PF03412">
    <property type="entry name" value="Peptidase_C39"/>
    <property type="match status" value="1"/>
</dbReference>
<dbReference type="HOGENOM" id="CLU_092029_0_0_5"/>
<dbReference type="Gene3D" id="3.90.70.10">
    <property type="entry name" value="Cysteine proteinases"/>
    <property type="match status" value="1"/>
</dbReference>
<keyword evidence="4" id="KW-1185">Reference proteome</keyword>
<dbReference type="GO" id="GO:0005524">
    <property type="term" value="F:ATP binding"/>
    <property type="evidence" value="ECO:0007669"/>
    <property type="project" value="InterPro"/>
</dbReference>
<organism evidence="3 4">
    <name type="scientific">Sphingopyxis fribergensis</name>
    <dbReference type="NCBI Taxonomy" id="1515612"/>
    <lineage>
        <taxon>Bacteria</taxon>
        <taxon>Pseudomonadati</taxon>
        <taxon>Pseudomonadota</taxon>
        <taxon>Alphaproteobacteria</taxon>
        <taxon>Sphingomonadales</taxon>
        <taxon>Sphingomonadaceae</taxon>
        <taxon>Sphingopyxis</taxon>
    </lineage>
</organism>
<dbReference type="InterPro" id="IPR005074">
    <property type="entry name" value="Peptidase_C39"/>
</dbReference>
<dbReference type="CDD" id="cd02423">
    <property type="entry name" value="Peptidase_C39G"/>
    <property type="match status" value="1"/>
</dbReference>
<feature type="domain" description="Peptidase C39" evidence="2">
    <location>
        <begin position="53"/>
        <end position="183"/>
    </location>
</feature>
<feature type="signal peptide" evidence="1">
    <location>
        <begin position="1"/>
        <end position="22"/>
    </location>
</feature>
<reference evidence="3 4" key="1">
    <citation type="journal article" date="2015" name="Int. J. Syst. Evol. Microbiol.">
        <title>Description of Sphingopyxis fribergensis sp. nov. - a soil bacterium with the ability to degrade styrene and phenylacetic acid.</title>
        <authorList>
            <person name="Oelschlagel M."/>
            <person name="Ruckert C."/>
            <person name="Kalinowski J."/>
            <person name="Schmidt G."/>
            <person name="Schlomann M."/>
            <person name="Tischler D."/>
        </authorList>
    </citation>
    <scope>NUCLEOTIDE SEQUENCE [LARGE SCALE GENOMIC DNA]</scope>
    <source>
        <strain evidence="3 4">Kp5.2</strain>
    </source>
</reference>
<name>A0A0A7PJC7_9SPHN</name>
<dbReference type="GO" id="GO:0006508">
    <property type="term" value="P:proteolysis"/>
    <property type="evidence" value="ECO:0007669"/>
    <property type="project" value="InterPro"/>
</dbReference>
<dbReference type="GO" id="GO:0016020">
    <property type="term" value="C:membrane"/>
    <property type="evidence" value="ECO:0007669"/>
    <property type="project" value="InterPro"/>
</dbReference>
<evidence type="ECO:0000313" key="4">
    <source>
        <dbReference type="Proteomes" id="UP000030907"/>
    </source>
</evidence>
<evidence type="ECO:0000256" key="1">
    <source>
        <dbReference type="SAM" id="SignalP"/>
    </source>
</evidence>
<gene>
    <name evidence="3" type="ORF">SKP52_16125</name>
</gene>
<dbReference type="GO" id="GO:0008233">
    <property type="term" value="F:peptidase activity"/>
    <property type="evidence" value="ECO:0007669"/>
    <property type="project" value="InterPro"/>
</dbReference>
<dbReference type="OrthoDB" id="13401at2"/>
<feature type="chain" id="PRO_5002042534" description="Peptidase C39 domain-containing protein" evidence="1">
    <location>
        <begin position="23"/>
        <end position="244"/>
    </location>
</feature>
<keyword evidence="1" id="KW-0732">Signal</keyword>
<accession>A0A0A7PJC7</accession>
<evidence type="ECO:0000313" key="3">
    <source>
        <dbReference type="EMBL" id="AJA10100.1"/>
    </source>
</evidence>
<dbReference type="Proteomes" id="UP000030907">
    <property type="component" value="Chromosome"/>
</dbReference>
<sequence>MRALRILIAGLLCAAAAAPAAAEVRLTGPETGGNYQLQVMTWWEIPFRSVVRQRYDFSCGSAAIATLLTYHYGAPTSETMPFRAMWEKGDREAIRKVGFSMLDMKTYLASRGFRAEGFRLTAEQLKQVKRPTIVLMDLKGFKHFVVIKGVRGDRVLTGDSVLGLNEYSLSDFEKHWNGIALAIVDGGQKRPSFNLAGDWGPWSQAPLEDEGALRVSISDLTTNLPPQYQLTPQILLDVRVGTVK</sequence>